<dbReference type="AlphaFoldDB" id="A0AAV4ABD7"/>
<evidence type="ECO:0000256" key="4">
    <source>
        <dbReference type="ARBA" id="ARBA00026170"/>
    </source>
</evidence>
<gene>
    <name evidence="5" type="ORF">PoB_003084200</name>
</gene>
<name>A0AAV4ABD7_9GAST</name>
<dbReference type="FunFam" id="3.40.50.300:FF:000827">
    <property type="entry name" value="KTI12 chromatin-associated homolog"/>
    <property type="match status" value="1"/>
</dbReference>
<dbReference type="GO" id="GO:0006357">
    <property type="term" value="P:regulation of transcription by RNA polymerase II"/>
    <property type="evidence" value="ECO:0007669"/>
    <property type="project" value="UniProtKB-ARBA"/>
</dbReference>
<organism evidence="5 6">
    <name type="scientific">Plakobranchus ocellatus</name>
    <dbReference type="NCBI Taxonomy" id="259542"/>
    <lineage>
        <taxon>Eukaryota</taxon>
        <taxon>Metazoa</taxon>
        <taxon>Spiralia</taxon>
        <taxon>Lophotrochozoa</taxon>
        <taxon>Mollusca</taxon>
        <taxon>Gastropoda</taxon>
        <taxon>Heterobranchia</taxon>
        <taxon>Euthyneura</taxon>
        <taxon>Panpulmonata</taxon>
        <taxon>Sacoglossa</taxon>
        <taxon>Placobranchoidea</taxon>
        <taxon>Plakobranchidae</taxon>
        <taxon>Plakobranchus</taxon>
    </lineage>
</organism>
<dbReference type="PANTHER" id="PTHR12435">
    <property type="match status" value="1"/>
</dbReference>
<evidence type="ECO:0000313" key="5">
    <source>
        <dbReference type="EMBL" id="GFO04337.1"/>
    </source>
</evidence>
<evidence type="ECO:0000256" key="1">
    <source>
        <dbReference type="ARBA" id="ARBA00022741"/>
    </source>
</evidence>
<dbReference type="GO" id="GO:0006400">
    <property type="term" value="P:tRNA modification"/>
    <property type="evidence" value="ECO:0007669"/>
    <property type="project" value="UniProtKB-ARBA"/>
</dbReference>
<dbReference type="SUPFAM" id="SSF52540">
    <property type="entry name" value="P-loop containing nucleoside triphosphate hydrolases"/>
    <property type="match status" value="1"/>
</dbReference>
<dbReference type="Proteomes" id="UP000735302">
    <property type="component" value="Unassembled WGS sequence"/>
</dbReference>
<sequence>MPLVVMCGFPASGKSKRAQEVAEFLKTKTKGNVHIVEDHPEGINRNEIYTDSHKERETRGNLKSHVQRLLTKDDIVIVDSMNYIKGFRYELYCVTKSCRTPHCVIYCVTNNVTSKSWNISRDEHLRYSDDLINELINRFECPSPNNRWDKPLITVMQDESLNCEDIATALFEQSAPPPNQSTQSQPLASTNFLYQLDKCTQDVVNAILAAQKTSVPGDHISVPDAKEHLVFTRTLTLAELQRHRRQFITYSKSHPVSDTSKIGNLFVQYLKKTLM</sequence>
<accession>A0AAV4ABD7</accession>
<dbReference type="EMBL" id="BLXT01003738">
    <property type="protein sequence ID" value="GFO04337.1"/>
    <property type="molecule type" value="Genomic_DNA"/>
</dbReference>
<evidence type="ECO:0000256" key="2">
    <source>
        <dbReference type="ARBA" id="ARBA00022840"/>
    </source>
</evidence>
<evidence type="ECO:0000313" key="6">
    <source>
        <dbReference type="Proteomes" id="UP000735302"/>
    </source>
</evidence>
<keyword evidence="2" id="KW-0067">ATP-binding</keyword>
<comment type="similarity">
    <text evidence="3">Belongs to the KTI12 family.</text>
</comment>
<protein>
    <recommendedName>
        <fullName evidence="4">Protein KTI12 homolog</fullName>
    </recommendedName>
</protein>
<keyword evidence="1" id="KW-0547">Nucleotide-binding</keyword>
<dbReference type="InterPro" id="IPR027417">
    <property type="entry name" value="P-loop_NTPase"/>
</dbReference>
<dbReference type="InterPro" id="IPR013641">
    <property type="entry name" value="KTI12/PSTK"/>
</dbReference>
<dbReference type="GO" id="GO:0005524">
    <property type="term" value="F:ATP binding"/>
    <property type="evidence" value="ECO:0007669"/>
    <property type="project" value="UniProtKB-KW"/>
</dbReference>
<reference evidence="5 6" key="1">
    <citation type="journal article" date="2021" name="Elife">
        <title>Chloroplast acquisition without the gene transfer in kleptoplastic sea slugs, Plakobranchus ocellatus.</title>
        <authorList>
            <person name="Maeda T."/>
            <person name="Takahashi S."/>
            <person name="Yoshida T."/>
            <person name="Shimamura S."/>
            <person name="Takaki Y."/>
            <person name="Nagai Y."/>
            <person name="Toyoda A."/>
            <person name="Suzuki Y."/>
            <person name="Arimoto A."/>
            <person name="Ishii H."/>
            <person name="Satoh N."/>
            <person name="Nishiyama T."/>
            <person name="Hasebe M."/>
            <person name="Maruyama T."/>
            <person name="Minagawa J."/>
            <person name="Obokata J."/>
            <person name="Shigenobu S."/>
        </authorList>
    </citation>
    <scope>NUCLEOTIDE SEQUENCE [LARGE SCALE GENOMIC DNA]</scope>
</reference>
<dbReference type="Pfam" id="PF08433">
    <property type="entry name" value="KTI12"/>
    <property type="match status" value="1"/>
</dbReference>
<comment type="caution">
    <text evidence="5">The sequence shown here is derived from an EMBL/GenBank/DDBJ whole genome shotgun (WGS) entry which is preliminary data.</text>
</comment>
<evidence type="ECO:0000256" key="3">
    <source>
        <dbReference type="ARBA" id="ARBA00025768"/>
    </source>
</evidence>
<keyword evidence="6" id="KW-1185">Reference proteome</keyword>
<dbReference type="Gene3D" id="3.40.50.300">
    <property type="entry name" value="P-loop containing nucleotide triphosphate hydrolases"/>
    <property type="match status" value="1"/>
</dbReference>
<proteinExistence type="inferred from homology"/>